<proteinExistence type="predicted"/>
<evidence type="ECO:0000313" key="1">
    <source>
        <dbReference type="EMBL" id="MDP2492073.1"/>
    </source>
</evidence>
<comment type="caution">
    <text evidence="1">The sequence shown here is derived from an EMBL/GenBank/DDBJ whole genome shotgun (WGS) entry which is preliminary data.</text>
</comment>
<dbReference type="Proteomes" id="UP001177883">
    <property type="component" value="Unassembled WGS sequence"/>
</dbReference>
<dbReference type="AlphaFoldDB" id="A0ABD5AFS6"/>
<name>A0ABD5AFS6_VIBSP</name>
<dbReference type="RefSeq" id="WP_181258654.1">
    <property type="nucleotide sequence ID" value="NZ_CAWNVE010000004.1"/>
</dbReference>
<gene>
    <name evidence="1" type="ORF">Q8W38_22215</name>
</gene>
<dbReference type="EMBL" id="JAUYVK010000035">
    <property type="protein sequence ID" value="MDP2492073.1"/>
    <property type="molecule type" value="Genomic_DNA"/>
</dbReference>
<organism evidence="1 2">
    <name type="scientific">Vibrio splendidus</name>
    <dbReference type="NCBI Taxonomy" id="29497"/>
    <lineage>
        <taxon>Bacteria</taxon>
        <taxon>Pseudomonadati</taxon>
        <taxon>Pseudomonadota</taxon>
        <taxon>Gammaproteobacteria</taxon>
        <taxon>Vibrionales</taxon>
        <taxon>Vibrionaceae</taxon>
        <taxon>Vibrio</taxon>
    </lineage>
</organism>
<protein>
    <submittedName>
        <fullName evidence="1">Uncharacterized protein</fullName>
    </submittedName>
</protein>
<reference evidence="1" key="1">
    <citation type="submission" date="2023-07" db="EMBL/GenBank/DDBJ databases">
        <title>Genome content predicts the carbon catabolic preferences of heterotrophic bacteria.</title>
        <authorList>
            <person name="Gralka M."/>
        </authorList>
    </citation>
    <scope>NUCLEOTIDE SEQUENCE</scope>
    <source>
        <strain evidence="1">6E03</strain>
    </source>
</reference>
<sequence>MIDKINNECAELMKDKRESLVSIWDAYFPGEGNQGTGNKVAASKSLLV</sequence>
<evidence type="ECO:0000313" key="2">
    <source>
        <dbReference type="Proteomes" id="UP001177883"/>
    </source>
</evidence>
<accession>A0ABD5AFS6</accession>